<dbReference type="InterPro" id="IPR010619">
    <property type="entry name" value="ThrE-like_N"/>
</dbReference>
<comment type="caution">
    <text evidence="9">The sequence shown here is derived from an EMBL/GenBank/DDBJ whole genome shotgun (WGS) entry which is preliminary data.</text>
</comment>
<dbReference type="Proteomes" id="UP001410648">
    <property type="component" value="Unassembled WGS sequence"/>
</dbReference>
<evidence type="ECO:0000256" key="4">
    <source>
        <dbReference type="ARBA" id="ARBA00022989"/>
    </source>
</evidence>
<keyword evidence="10" id="KW-1185">Reference proteome</keyword>
<dbReference type="InterPro" id="IPR050539">
    <property type="entry name" value="ThrE_Dicarb/AminoAcid_Exp"/>
</dbReference>
<evidence type="ECO:0000256" key="2">
    <source>
        <dbReference type="ARBA" id="ARBA00022475"/>
    </source>
</evidence>
<reference evidence="9 10" key="1">
    <citation type="journal article" date="2019" name="Int. J. Syst. Evol. Microbiol.">
        <title>The Global Catalogue of Microorganisms (GCM) 10K type strain sequencing project: providing services to taxonomists for standard genome sequencing and annotation.</title>
        <authorList>
            <consortium name="The Broad Institute Genomics Platform"/>
            <consortium name="The Broad Institute Genome Sequencing Center for Infectious Disease"/>
            <person name="Wu L."/>
            <person name="Ma J."/>
        </authorList>
    </citation>
    <scope>NUCLEOTIDE SEQUENCE [LARGE SCALE GENOMIC DNA]</scope>
    <source>
        <strain evidence="9 10">JCM 14232</strain>
    </source>
</reference>
<evidence type="ECO:0000256" key="7">
    <source>
        <dbReference type="SAM" id="Phobius"/>
    </source>
</evidence>
<evidence type="ECO:0000313" key="10">
    <source>
        <dbReference type="Proteomes" id="UP001410648"/>
    </source>
</evidence>
<keyword evidence="4 7" id="KW-1133">Transmembrane helix</keyword>
<feature type="transmembrane region" description="Helical" evidence="7">
    <location>
        <begin position="203"/>
        <end position="220"/>
    </location>
</feature>
<comment type="subcellular location">
    <subcellularLocation>
        <location evidence="1">Cell membrane</location>
        <topology evidence="1">Multi-pass membrane protein</topology>
    </subcellularLocation>
</comment>
<name>A0ABN1B776_9LACT</name>
<evidence type="ECO:0000256" key="5">
    <source>
        <dbReference type="ARBA" id="ARBA00023136"/>
    </source>
</evidence>
<comment type="similarity">
    <text evidence="6">Belongs to the ThrE exporter (TC 2.A.79) family.</text>
</comment>
<sequence length="260" mass="28383">MNTFRRSRNAEYPVADILDVCVEAGRAMLENGAETYRVEDTLYRIAKSYNLVYINVFVVPTALILTVQGEDGQDHTELLRMTDRQTNLEKVSMVNDLSRQLAQRALAPDKVKLKLTNIKNTPRNFSTLQRNLAIAFACGSFPLLFGGTYDDMLPAFIAGGLGHILFEVINDWTNVSFFAEMVASFFIGLLALLFTTSGFGDDVNIIIIGSVMSLVPGMAITNSFRDLMAGHLLAGVAVLAKAFLTAGAIGIGIAMVLTFL</sequence>
<proteinExistence type="inferred from homology"/>
<dbReference type="RefSeq" id="WP_346025240.1">
    <property type="nucleotide sequence ID" value="NZ_BAAADA010000180.1"/>
</dbReference>
<dbReference type="PANTHER" id="PTHR34390">
    <property type="entry name" value="UPF0442 PROTEIN YJJB-RELATED"/>
    <property type="match status" value="1"/>
</dbReference>
<keyword evidence="5 7" id="KW-0472">Membrane</keyword>
<evidence type="ECO:0000259" key="8">
    <source>
        <dbReference type="Pfam" id="PF06738"/>
    </source>
</evidence>
<accession>A0ABN1B776</accession>
<keyword evidence="2" id="KW-1003">Cell membrane</keyword>
<evidence type="ECO:0000256" key="3">
    <source>
        <dbReference type="ARBA" id="ARBA00022692"/>
    </source>
</evidence>
<gene>
    <name evidence="9" type="ORF">GCM10008936_18720</name>
</gene>
<feature type="transmembrane region" description="Helical" evidence="7">
    <location>
        <begin position="152"/>
        <end position="170"/>
    </location>
</feature>
<protein>
    <submittedName>
        <fullName evidence="9">Threonine/serine exporter family protein</fullName>
    </submittedName>
</protein>
<keyword evidence="3 7" id="KW-0812">Transmembrane</keyword>
<dbReference type="Pfam" id="PF06738">
    <property type="entry name" value="ThrE"/>
    <property type="match status" value="1"/>
</dbReference>
<evidence type="ECO:0000256" key="1">
    <source>
        <dbReference type="ARBA" id="ARBA00004651"/>
    </source>
</evidence>
<organism evidence="9 10">
    <name type="scientific">Alkalibacterium indicireducens</name>
    <dbReference type="NCBI Taxonomy" id="398758"/>
    <lineage>
        <taxon>Bacteria</taxon>
        <taxon>Bacillati</taxon>
        <taxon>Bacillota</taxon>
        <taxon>Bacilli</taxon>
        <taxon>Lactobacillales</taxon>
        <taxon>Carnobacteriaceae</taxon>
        <taxon>Alkalibacterium</taxon>
    </lineage>
</organism>
<feature type="transmembrane region" description="Helical" evidence="7">
    <location>
        <begin position="177"/>
        <end position="197"/>
    </location>
</feature>
<dbReference type="EMBL" id="BAAADA010000180">
    <property type="protein sequence ID" value="GAA0491747.1"/>
    <property type="molecule type" value="Genomic_DNA"/>
</dbReference>
<evidence type="ECO:0000313" key="9">
    <source>
        <dbReference type="EMBL" id="GAA0491747.1"/>
    </source>
</evidence>
<feature type="transmembrane region" description="Helical" evidence="7">
    <location>
        <begin position="232"/>
        <end position="257"/>
    </location>
</feature>
<evidence type="ECO:0000256" key="6">
    <source>
        <dbReference type="ARBA" id="ARBA00034125"/>
    </source>
</evidence>
<feature type="domain" description="Threonine/serine exporter-like N-terminal" evidence="8">
    <location>
        <begin position="19"/>
        <end position="259"/>
    </location>
</feature>
<dbReference type="PANTHER" id="PTHR34390:SF2">
    <property type="entry name" value="SUCCINATE TRANSPORTER SUBUNIT YJJP-RELATED"/>
    <property type="match status" value="1"/>
</dbReference>